<dbReference type="PANTHER" id="PTHR47992">
    <property type="entry name" value="PROTEIN PHOSPHATASE"/>
    <property type="match status" value="1"/>
</dbReference>
<proteinExistence type="predicted"/>
<evidence type="ECO:0000313" key="3">
    <source>
        <dbReference type="Proteomes" id="UP000007054"/>
    </source>
</evidence>
<keyword evidence="2" id="KW-0378">Hydrolase</keyword>
<dbReference type="SMART" id="SM00332">
    <property type="entry name" value="PP2Cc"/>
    <property type="match status" value="1"/>
</dbReference>
<accession>D4LBM8</accession>
<dbReference type="PATRIC" id="fig|213810.4.peg.758"/>
<dbReference type="KEGG" id="rch:RUM_08430"/>
<dbReference type="Proteomes" id="UP000007054">
    <property type="component" value="Chromosome"/>
</dbReference>
<dbReference type="CDD" id="cd00143">
    <property type="entry name" value="PP2Cc"/>
    <property type="match status" value="1"/>
</dbReference>
<dbReference type="AlphaFoldDB" id="D4LBM8"/>
<evidence type="ECO:0000259" key="1">
    <source>
        <dbReference type="PROSITE" id="PS51746"/>
    </source>
</evidence>
<dbReference type="SUPFAM" id="SSF81606">
    <property type="entry name" value="PP2C-like"/>
    <property type="match status" value="1"/>
</dbReference>
<dbReference type="PROSITE" id="PS51746">
    <property type="entry name" value="PPM_2"/>
    <property type="match status" value="1"/>
</dbReference>
<sequence length="232" mass="25441">MVRDENQDRVETLQLEDGVLAVVCDGMGGERSGGEASRLAIGEAVSHFKEGYHAGMNGSEIKQLLCASISAANSVVYTKSKLDYKNFGMGTTCVMAYVDDTMLHVANVGDSRAYLLQGLAPLEQLTVDHTVVQMLLAQGKITREEMKSHPQRNMLTRAIGVERTVKPDYFEQTHDSRFLVLLCSDGLSSYCSKDEITQALREQSFETVCGHLVDMANQKGGRDNITLAIISD</sequence>
<dbReference type="RefSeq" id="WP_015557930.1">
    <property type="nucleotide sequence ID" value="NC_021039.1"/>
</dbReference>
<dbReference type="HOGENOM" id="CLU_034545_4_1_9"/>
<feature type="domain" description="PPM-type phosphatase" evidence="1">
    <location>
        <begin position="1"/>
        <end position="232"/>
    </location>
</feature>
<reference evidence="2" key="1">
    <citation type="submission" date="2010-03" db="EMBL/GenBank/DDBJ databases">
        <title>The genome sequence of Ruminococcus sp. 18P13.</title>
        <authorList>
            <consortium name="metaHIT consortium -- http://www.metahit.eu/"/>
            <person name="Pajon A."/>
            <person name="Turner K."/>
            <person name="Parkhill J."/>
            <person name="Bernalier A."/>
        </authorList>
    </citation>
    <scope>NUCLEOTIDE SEQUENCE [LARGE SCALE GENOMIC DNA]</scope>
    <source>
        <strain evidence="2">Type strain: 18P13</strain>
    </source>
</reference>
<dbReference type="Pfam" id="PF13672">
    <property type="entry name" value="PP2C_2"/>
    <property type="match status" value="1"/>
</dbReference>
<dbReference type="InterPro" id="IPR036457">
    <property type="entry name" value="PPM-type-like_dom_sf"/>
</dbReference>
<dbReference type="BioCyc" id="RCHA213810:RUM_RS04075-MONOMER"/>
<reference evidence="2" key="2">
    <citation type="submission" date="2010-03" db="EMBL/GenBank/DDBJ databases">
        <authorList>
            <person name="Pajon A."/>
        </authorList>
    </citation>
    <scope>NUCLEOTIDE SEQUENCE</scope>
    <source>
        <strain evidence="2">Type strain: 18P13</strain>
    </source>
</reference>
<dbReference type="EC" id="3.1.3.16" evidence="2"/>
<dbReference type="NCBIfam" id="NF033484">
    <property type="entry name" value="Stp1_PP2C_phos"/>
    <property type="match status" value="1"/>
</dbReference>
<dbReference type="InterPro" id="IPR001932">
    <property type="entry name" value="PPM-type_phosphatase-like_dom"/>
</dbReference>
<keyword evidence="3" id="KW-1185">Reference proteome</keyword>
<dbReference type="Gene3D" id="3.60.40.10">
    <property type="entry name" value="PPM-type phosphatase domain"/>
    <property type="match status" value="1"/>
</dbReference>
<organism evidence="2 3">
    <name type="scientific">Ruminococcus champanellensis (strain DSM 18848 / JCM 17042 / KCTC 15320 / 18P13)</name>
    <dbReference type="NCBI Taxonomy" id="213810"/>
    <lineage>
        <taxon>Bacteria</taxon>
        <taxon>Bacillati</taxon>
        <taxon>Bacillota</taxon>
        <taxon>Clostridia</taxon>
        <taxon>Eubacteriales</taxon>
        <taxon>Oscillospiraceae</taxon>
        <taxon>Ruminococcus</taxon>
    </lineage>
</organism>
<protein>
    <submittedName>
        <fullName evidence="2">Serine/threonine protein phosphatase</fullName>
        <ecNumber evidence="2">3.1.3.16</ecNumber>
    </submittedName>
</protein>
<name>D4LBM8_RUMC1</name>
<dbReference type="SMART" id="SM00331">
    <property type="entry name" value="PP2C_SIG"/>
    <property type="match status" value="1"/>
</dbReference>
<dbReference type="GeneID" id="83155623"/>
<evidence type="ECO:0000313" key="2">
    <source>
        <dbReference type="EMBL" id="CBL17023.1"/>
    </source>
</evidence>
<gene>
    <name evidence="2" type="ordered locus">RUM_08430</name>
</gene>
<dbReference type="InterPro" id="IPR015655">
    <property type="entry name" value="PP2C"/>
</dbReference>
<dbReference type="EMBL" id="FP929052">
    <property type="protein sequence ID" value="CBL17023.1"/>
    <property type="molecule type" value="Genomic_DNA"/>
</dbReference>
<dbReference type="STRING" id="213810.RUM_08430"/>
<dbReference type="GO" id="GO:0004722">
    <property type="term" value="F:protein serine/threonine phosphatase activity"/>
    <property type="evidence" value="ECO:0007669"/>
    <property type="project" value="UniProtKB-EC"/>
</dbReference>